<dbReference type="KEGG" id="aab:A4R43_36385"/>
<dbReference type="GO" id="GO:0005524">
    <property type="term" value="F:ATP binding"/>
    <property type="evidence" value="ECO:0007669"/>
    <property type="project" value="UniProtKB-KW"/>
</dbReference>
<dbReference type="EMBL" id="CP015163">
    <property type="protein sequence ID" value="AXB47252.1"/>
    <property type="molecule type" value="Genomic_DNA"/>
</dbReference>
<keyword evidence="1" id="KW-0547">Nucleotide-binding</keyword>
<evidence type="ECO:0000313" key="4">
    <source>
        <dbReference type="EMBL" id="AXB47252.1"/>
    </source>
</evidence>
<dbReference type="InterPro" id="IPR054547">
    <property type="entry name" value="NNH1"/>
</dbReference>
<dbReference type="Pfam" id="PF05729">
    <property type="entry name" value="NACHT"/>
    <property type="match status" value="1"/>
</dbReference>
<keyword evidence="5" id="KW-1185">Reference proteome</keyword>
<dbReference type="AlphaFoldDB" id="A0A344LGS8"/>
<dbReference type="Gene3D" id="3.80.10.10">
    <property type="entry name" value="Ribonuclease Inhibitor"/>
    <property type="match status" value="1"/>
</dbReference>
<feature type="domain" description="NACHT" evidence="3">
    <location>
        <begin position="271"/>
        <end position="598"/>
    </location>
</feature>
<dbReference type="Proteomes" id="UP000250434">
    <property type="component" value="Chromosome"/>
</dbReference>
<dbReference type="InterPro" id="IPR007111">
    <property type="entry name" value="NACHT_NTPase"/>
</dbReference>
<sequence length="998" mass="110718">MAGLEAAALKLGGSVAQHAARFWLQRRRAKFDRSASLAELAEHELGGPLKRRNLDHLVDRVETLVAEQLAPVLDSRFAALPDNEVEAAVLAVTDVLRQVDLSDEALLAADADPEALARRVREQFAGRPAEVALAERAWPLYELALDQSCRHLVQVVRYLPAFQPAALAEVLSRLSRLEELLTTTPVTTLLAPRGTDHDAEFRQVYLRALANSLDRLELLGLPADEQPRLPLTVAYLSLRVSTPTPAERRDDEHEKPWRGEMPVEWAVGRSNRTLLRGEAGSGKTTLLHWLAVTAARGEFRGELHGWAGLVPFVVRLRTFAGRSLPAPEEFVAHGTSAIAGLMPGGWAHRVLRSGAILLVDGVDEVPAARRREVKAWLRELLDAYPAVKVVVTARPAAADHRWLSDEGFSAVVLDPMGPTNVRAFLRRWHDAAESAGVAADDVEKAHRRLSAQLERTHLRELAASPLLCAMLCALNLSHRASLPTSRMDLYAKALAMLLHLRDTERGLAGLLGDAEKRVLLRDLAWRLTLANRVELARDEALRHLTAKLPAMPNVTADPEALLAHLLERSGVLREPVPGRVDFVHRTFQEYLAADEAVQQHHIPTLVAHAHLDTWRETVVMACGHATARQAGELVDGLLERATSERRRARRLRLLAAACLETVRDIDPATHARVDAALRKLVPPRDLRETASLATVGHRVLKHLPTDISGLSDAKAAATVRVAALTGDAAALRLLAGYAQDSRSVVQNELQDGWQFFEPEQYADEVLADSPLRNGWLIVRSLKCLPYVRRLRHLTQLSVYTDPPEDFGDLGELPQLDDLMFFGDPDRPIDLRWLRDYPQLTRLRVYRAHHFTGLATLAELPALKQLGLSQQLPWADLDFLRHTPRVWWLSLDDTGTLPDLDALHGLPELRHLVLTRYSGECLAATTPLSGLTDLALFDQEPELAAVPTTFPALNTLSIRPVGRADLSPLRELPLRWLFLREHDGVDVSVLHPDTRVELL</sequence>
<dbReference type="InterPro" id="IPR032675">
    <property type="entry name" value="LRR_dom_sf"/>
</dbReference>
<dbReference type="RefSeq" id="WP_113696307.1">
    <property type="nucleotide sequence ID" value="NZ_CP015163.1"/>
</dbReference>
<dbReference type="PANTHER" id="PTHR46844">
    <property type="entry name" value="SLR5058 PROTEIN"/>
    <property type="match status" value="1"/>
</dbReference>
<organism evidence="4 5">
    <name type="scientific">Amycolatopsis albispora</name>
    <dbReference type="NCBI Taxonomy" id="1804986"/>
    <lineage>
        <taxon>Bacteria</taxon>
        <taxon>Bacillati</taxon>
        <taxon>Actinomycetota</taxon>
        <taxon>Actinomycetes</taxon>
        <taxon>Pseudonocardiales</taxon>
        <taxon>Pseudonocardiaceae</taxon>
        <taxon>Amycolatopsis</taxon>
    </lineage>
</organism>
<evidence type="ECO:0000256" key="1">
    <source>
        <dbReference type="ARBA" id="ARBA00022741"/>
    </source>
</evidence>
<evidence type="ECO:0000259" key="3">
    <source>
        <dbReference type="PROSITE" id="PS50837"/>
    </source>
</evidence>
<dbReference type="Pfam" id="PF22733">
    <property type="entry name" value="NNH1"/>
    <property type="match status" value="1"/>
</dbReference>
<dbReference type="OrthoDB" id="135105at2"/>
<name>A0A344LGS8_9PSEU</name>
<dbReference type="SUPFAM" id="SSF52540">
    <property type="entry name" value="P-loop containing nucleoside triphosphate hydrolases"/>
    <property type="match status" value="1"/>
</dbReference>
<dbReference type="PROSITE" id="PS50837">
    <property type="entry name" value="NACHT"/>
    <property type="match status" value="1"/>
</dbReference>
<keyword evidence="2" id="KW-0067">ATP-binding</keyword>
<dbReference type="SUPFAM" id="SSF52058">
    <property type="entry name" value="L domain-like"/>
    <property type="match status" value="1"/>
</dbReference>
<evidence type="ECO:0000256" key="2">
    <source>
        <dbReference type="ARBA" id="ARBA00022840"/>
    </source>
</evidence>
<proteinExistence type="predicted"/>
<dbReference type="InterPro" id="IPR027417">
    <property type="entry name" value="P-loop_NTPase"/>
</dbReference>
<dbReference type="PANTHER" id="PTHR46844:SF1">
    <property type="entry name" value="SLR5058 PROTEIN"/>
    <property type="match status" value="1"/>
</dbReference>
<protein>
    <recommendedName>
        <fullName evidence="3">NACHT domain-containing protein</fullName>
    </recommendedName>
</protein>
<evidence type="ECO:0000313" key="5">
    <source>
        <dbReference type="Proteomes" id="UP000250434"/>
    </source>
</evidence>
<dbReference type="Gene3D" id="3.40.50.300">
    <property type="entry name" value="P-loop containing nucleotide triphosphate hydrolases"/>
    <property type="match status" value="1"/>
</dbReference>
<gene>
    <name evidence="4" type="ORF">A4R43_36385</name>
</gene>
<reference evidence="4 5" key="1">
    <citation type="submission" date="2016-04" db="EMBL/GenBank/DDBJ databases">
        <title>Complete genome sequence and analysis of deep-sea sediment isolate, Amycolatopsis sp. WP1.</title>
        <authorList>
            <person name="Wang H."/>
            <person name="Chen S."/>
            <person name="Wu Q."/>
        </authorList>
    </citation>
    <scope>NUCLEOTIDE SEQUENCE [LARGE SCALE GENOMIC DNA]</scope>
    <source>
        <strain evidence="4 5">WP1</strain>
    </source>
</reference>
<accession>A0A344LGS8</accession>